<dbReference type="Pfam" id="PF01613">
    <property type="entry name" value="Flavin_Reduct"/>
    <property type="match status" value="1"/>
</dbReference>
<dbReference type="InterPro" id="IPR012349">
    <property type="entry name" value="Split_barrel_FMN-bd"/>
</dbReference>
<dbReference type="SUPFAM" id="SSF50475">
    <property type="entry name" value="FMN-binding split barrel"/>
    <property type="match status" value="1"/>
</dbReference>
<sequence>MTSDPLRARPPADPRLRTPPAAAAGRDVDPALYRQVVGRFATGVAIVTAVRDGTDHAMTVNAFTSVSLDPLLVLVCVEKAARFHDVVLDAGEWAVSVLTEDMRDASQWFATRGRTLDGQLEGWEHTRGPATGAAVFSRAVAALECRTHAVHDGGDHSIVVGEVLGLDVPDPDGRPLLYYEGAYRTLA</sequence>
<feature type="region of interest" description="Disordered" evidence="2">
    <location>
        <begin position="1"/>
        <end position="23"/>
    </location>
</feature>
<dbReference type="Gene3D" id="2.30.110.10">
    <property type="entry name" value="Electron Transport, Fmn-binding Protein, Chain A"/>
    <property type="match status" value="1"/>
</dbReference>
<protein>
    <submittedName>
        <fullName evidence="4">Flavin reductase family protein</fullName>
        <ecNumber evidence="4">1.5.1.-</ecNumber>
    </submittedName>
</protein>
<comment type="caution">
    <text evidence="4">The sequence shown here is derived from an EMBL/GenBank/DDBJ whole genome shotgun (WGS) entry which is preliminary data.</text>
</comment>
<dbReference type="Proteomes" id="UP001597063">
    <property type="component" value="Unassembled WGS sequence"/>
</dbReference>
<evidence type="ECO:0000313" key="5">
    <source>
        <dbReference type="Proteomes" id="UP001597063"/>
    </source>
</evidence>
<keyword evidence="5" id="KW-1185">Reference proteome</keyword>
<dbReference type="InterPro" id="IPR050268">
    <property type="entry name" value="NADH-dep_flavin_reductase"/>
</dbReference>
<evidence type="ECO:0000256" key="2">
    <source>
        <dbReference type="SAM" id="MobiDB-lite"/>
    </source>
</evidence>
<dbReference type="PANTHER" id="PTHR30466">
    <property type="entry name" value="FLAVIN REDUCTASE"/>
    <property type="match status" value="1"/>
</dbReference>
<organism evidence="4 5">
    <name type="scientific">Actinomadura fibrosa</name>
    <dbReference type="NCBI Taxonomy" id="111802"/>
    <lineage>
        <taxon>Bacteria</taxon>
        <taxon>Bacillati</taxon>
        <taxon>Actinomycetota</taxon>
        <taxon>Actinomycetes</taxon>
        <taxon>Streptosporangiales</taxon>
        <taxon>Thermomonosporaceae</taxon>
        <taxon>Actinomadura</taxon>
    </lineage>
</organism>
<feature type="domain" description="Flavin reductase like" evidence="3">
    <location>
        <begin position="37"/>
        <end position="185"/>
    </location>
</feature>
<dbReference type="InterPro" id="IPR002563">
    <property type="entry name" value="Flavin_Rdtase-like_dom"/>
</dbReference>
<dbReference type="EC" id="1.5.1.-" evidence="4"/>
<reference evidence="5" key="1">
    <citation type="journal article" date="2019" name="Int. J. Syst. Evol. Microbiol.">
        <title>The Global Catalogue of Microorganisms (GCM) 10K type strain sequencing project: providing services to taxonomists for standard genome sequencing and annotation.</title>
        <authorList>
            <consortium name="The Broad Institute Genomics Platform"/>
            <consortium name="The Broad Institute Genome Sequencing Center for Infectious Disease"/>
            <person name="Wu L."/>
            <person name="Ma J."/>
        </authorList>
    </citation>
    <scope>NUCLEOTIDE SEQUENCE [LARGE SCALE GENOMIC DNA]</scope>
    <source>
        <strain evidence="5">JCM 9371</strain>
    </source>
</reference>
<dbReference type="SMART" id="SM00903">
    <property type="entry name" value="Flavin_Reduct"/>
    <property type="match status" value="1"/>
</dbReference>
<evidence type="ECO:0000256" key="1">
    <source>
        <dbReference type="ARBA" id="ARBA00023002"/>
    </source>
</evidence>
<accession>A0ABW2XD27</accession>
<proteinExistence type="predicted"/>
<dbReference type="PANTHER" id="PTHR30466:SF1">
    <property type="entry name" value="FMN REDUCTASE (NADH) RUTF"/>
    <property type="match status" value="1"/>
</dbReference>
<dbReference type="GO" id="GO:0016491">
    <property type="term" value="F:oxidoreductase activity"/>
    <property type="evidence" value="ECO:0007669"/>
    <property type="project" value="UniProtKB-KW"/>
</dbReference>
<gene>
    <name evidence="4" type="ORF">ACFQZM_02295</name>
</gene>
<evidence type="ECO:0000313" key="4">
    <source>
        <dbReference type="EMBL" id="MFD0683314.1"/>
    </source>
</evidence>
<feature type="compositionally biased region" description="Basic and acidic residues" evidence="2">
    <location>
        <begin position="1"/>
        <end position="16"/>
    </location>
</feature>
<dbReference type="RefSeq" id="WP_242619210.1">
    <property type="nucleotide sequence ID" value="NZ_CAACUY010000044.1"/>
</dbReference>
<evidence type="ECO:0000259" key="3">
    <source>
        <dbReference type="SMART" id="SM00903"/>
    </source>
</evidence>
<keyword evidence="1 4" id="KW-0560">Oxidoreductase</keyword>
<dbReference type="EMBL" id="JBHTGP010000001">
    <property type="protein sequence ID" value="MFD0683314.1"/>
    <property type="molecule type" value="Genomic_DNA"/>
</dbReference>
<name>A0ABW2XD27_9ACTN</name>